<dbReference type="SUPFAM" id="SSF52540">
    <property type="entry name" value="P-loop containing nucleoside triphosphate hydrolases"/>
    <property type="match status" value="2"/>
</dbReference>
<comment type="caution">
    <text evidence="8">The sequence shown here is derived from an EMBL/GenBank/DDBJ whole genome shotgun (WGS) entry which is preliminary data.</text>
</comment>
<evidence type="ECO:0000313" key="9">
    <source>
        <dbReference type="Proteomes" id="UP000004079"/>
    </source>
</evidence>
<dbReference type="Pfam" id="PF00005">
    <property type="entry name" value="ABC_tran"/>
    <property type="match status" value="2"/>
</dbReference>
<dbReference type="InterPro" id="IPR051309">
    <property type="entry name" value="ABCF_ATPase"/>
</dbReference>
<dbReference type="AlphaFoldDB" id="D1QUK4"/>
<evidence type="ECO:0000256" key="3">
    <source>
        <dbReference type="ARBA" id="ARBA00022840"/>
    </source>
</evidence>
<dbReference type="CDD" id="cd03221">
    <property type="entry name" value="ABCF_EF-3"/>
    <property type="match status" value="2"/>
</dbReference>
<dbReference type="InterPro" id="IPR032781">
    <property type="entry name" value="ABC_tran_Xtn"/>
</dbReference>
<evidence type="ECO:0000256" key="2">
    <source>
        <dbReference type="ARBA" id="ARBA00022741"/>
    </source>
</evidence>
<dbReference type="InterPro" id="IPR003439">
    <property type="entry name" value="ABC_transporter-like_ATP-bd"/>
</dbReference>
<dbReference type="HOGENOM" id="CLU_000604_36_0_10"/>
<dbReference type="InterPro" id="IPR027417">
    <property type="entry name" value="P-loop_NTPase"/>
</dbReference>
<evidence type="ECO:0000256" key="1">
    <source>
        <dbReference type="ARBA" id="ARBA00022737"/>
    </source>
</evidence>
<keyword evidence="6" id="KW-0175">Coiled coil</keyword>
<dbReference type="PROSITE" id="PS50893">
    <property type="entry name" value="ABC_TRANSPORTER_2"/>
    <property type="match status" value="2"/>
</dbReference>
<dbReference type="Proteomes" id="UP000004079">
    <property type="component" value="Unassembled WGS sequence"/>
</dbReference>
<name>D1QUK4_9BACT</name>
<dbReference type="Pfam" id="PF12848">
    <property type="entry name" value="ABC_tran_Xtn"/>
    <property type="match status" value="1"/>
</dbReference>
<evidence type="ECO:0000313" key="8">
    <source>
        <dbReference type="EMBL" id="EFB31006.1"/>
    </source>
</evidence>
<dbReference type="PANTHER" id="PTHR42855">
    <property type="entry name" value="ABC TRANSPORTER ATP-BINDING SUBUNIT"/>
    <property type="match status" value="1"/>
</dbReference>
<feature type="domain" description="ABC transporter" evidence="7">
    <location>
        <begin position="337"/>
        <end position="552"/>
    </location>
</feature>
<dbReference type="STRING" id="649760.HMPREF0971_02689"/>
<dbReference type="EMBL" id="ACUZ02000047">
    <property type="protein sequence ID" value="EFB31006.1"/>
    <property type="molecule type" value="Genomic_DNA"/>
</dbReference>
<evidence type="ECO:0000256" key="4">
    <source>
        <dbReference type="ARBA" id="ARBA00061551"/>
    </source>
</evidence>
<dbReference type="FunFam" id="3.40.50.300:FF:000011">
    <property type="entry name" value="Putative ABC transporter ATP-binding component"/>
    <property type="match status" value="1"/>
</dbReference>
<sequence length="554" mass="63146">MITFAPDFIYKVKDKMITLTNLAIQFGKRVLYKDVNIKFTRGNIYGVIGANGAGKSTLLRAISGDLEPNHGSVELGPGERLSVLEQDHFKYDEYRVMDTVLMGHQPLWENMKERERLYSKAEMTEEDGNRAAELEEKFAEMNGWEAESEAAQLLQNLGVKEELHQKMVGELSNTEKVRVMLAKALFGKPDNLLLDEPTNDLDLDTVEWLEDYLGEIDESQTVLVVSHDRHFLDAVSTQTIDIDYGKVTVFSGNYSFWYESSQLALRQAQNQKLKAEEKKKQLEEFIRRFSANVAKSKQTTSRKKMLEKLNIEEIKPSSRKYPGIIFQMEREPGNQILEVEGLKAVDTDGTVLFDNINFNIEKGQKVVFLSHNPKAMTALFEIINGNREADAGTYKWGVTITTAYLPLDNTEFFNSDLNLVDWLGQYGVGNEVMMKGYLGRMLFSGEEVLKKVNVLSGGEKMRCMIARMQLQNANCLILDTPTNHLDLESIQAFNNNLTLFKGNILFSSHDHEFIETVADRIIELTPNGAIDKLMPYDEYIHDETIKEQKAKMYC</sequence>
<comment type="similarity">
    <text evidence="4">Belongs to the ABC transporter superfamily. ABCF family. YbiT subfamily.</text>
</comment>
<dbReference type="Gene3D" id="3.40.50.300">
    <property type="entry name" value="P-loop containing nucleotide triphosphate hydrolases"/>
    <property type="match status" value="2"/>
</dbReference>
<reference evidence="8 9" key="1">
    <citation type="submission" date="2009-11" db="EMBL/GenBank/DDBJ databases">
        <authorList>
            <person name="Weinstock G."/>
            <person name="Sodergren E."/>
            <person name="Clifton S."/>
            <person name="Fulton L."/>
            <person name="Fulton B."/>
            <person name="Courtney L."/>
            <person name="Fronick C."/>
            <person name="Harrison M."/>
            <person name="Strong C."/>
            <person name="Farmer C."/>
            <person name="Delahaunty K."/>
            <person name="Markovic C."/>
            <person name="Hall O."/>
            <person name="Minx P."/>
            <person name="Tomlinson C."/>
            <person name="Mitreva M."/>
            <person name="Nelson J."/>
            <person name="Hou S."/>
            <person name="Wollam A."/>
            <person name="Pepin K.H."/>
            <person name="Johnson M."/>
            <person name="Bhonagiri V."/>
            <person name="Nash W.E."/>
            <person name="Warren W."/>
            <person name="Chinwalla A."/>
            <person name="Mardis E.R."/>
            <person name="Wilson R.K."/>
        </authorList>
    </citation>
    <scope>NUCLEOTIDE SEQUENCE [LARGE SCALE GENOMIC DNA]</scope>
    <source>
        <strain evidence="8 9">F0302</strain>
    </source>
</reference>
<evidence type="ECO:0000256" key="5">
    <source>
        <dbReference type="ARBA" id="ARBA00074044"/>
    </source>
</evidence>
<feature type="coiled-coil region" evidence="6">
    <location>
        <begin position="258"/>
        <end position="292"/>
    </location>
</feature>
<gene>
    <name evidence="8" type="ORF">HMPREF0971_02689</name>
</gene>
<evidence type="ECO:0000256" key="6">
    <source>
        <dbReference type="SAM" id="Coils"/>
    </source>
</evidence>
<organism evidence="8 9">
    <name type="scientific">Segatella oris F0302</name>
    <dbReference type="NCBI Taxonomy" id="649760"/>
    <lineage>
        <taxon>Bacteria</taxon>
        <taxon>Pseudomonadati</taxon>
        <taxon>Bacteroidota</taxon>
        <taxon>Bacteroidia</taxon>
        <taxon>Bacteroidales</taxon>
        <taxon>Prevotellaceae</taxon>
        <taxon>Segatella</taxon>
    </lineage>
</organism>
<proteinExistence type="inferred from homology"/>
<accession>D1QUK4</accession>
<keyword evidence="1" id="KW-0677">Repeat</keyword>
<dbReference type="SMART" id="SM00382">
    <property type="entry name" value="AAA"/>
    <property type="match status" value="1"/>
</dbReference>
<dbReference type="InterPro" id="IPR003593">
    <property type="entry name" value="AAA+_ATPase"/>
</dbReference>
<keyword evidence="3 8" id="KW-0067">ATP-binding</keyword>
<feature type="domain" description="ABC transporter" evidence="7">
    <location>
        <begin position="17"/>
        <end position="269"/>
    </location>
</feature>
<dbReference type="GO" id="GO:0005524">
    <property type="term" value="F:ATP binding"/>
    <property type="evidence" value="ECO:0007669"/>
    <property type="project" value="UniProtKB-KW"/>
</dbReference>
<keyword evidence="2" id="KW-0547">Nucleotide-binding</keyword>
<dbReference type="PANTHER" id="PTHR42855:SF2">
    <property type="entry name" value="DRUG RESISTANCE ABC TRANSPORTER,ATP-BINDING PROTEIN"/>
    <property type="match status" value="1"/>
</dbReference>
<dbReference type="FunFam" id="3.40.50.300:FF:000070">
    <property type="entry name" value="Putative ABC transporter ATP-binding component"/>
    <property type="match status" value="1"/>
</dbReference>
<protein>
    <recommendedName>
        <fullName evidence="5">Probable ATP-binding protein YbiT</fullName>
    </recommendedName>
</protein>
<dbReference type="GO" id="GO:0016887">
    <property type="term" value="F:ATP hydrolysis activity"/>
    <property type="evidence" value="ECO:0007669"/>
    <property type="project" value="InterPro"/>
</dbReference>
<evidence type="ECO:0000259" key="7">
    <source>
        <dbReference type="PROSITE" id="PS50893"/>
    </source>
</evidence>